<keyword evidence="8" id="KW-0249">Electron transport</keyword>
<dbReference type="InterPro" id="IPR051395">
    <property type="entry name" value="Cytochrome_c_Peroxidase/MauG"/>
</dbReference>
<protein>
    <recommendedName>
        <fullName evidence="12">Methylamine utilization protein MauG</fullName>
    </recommendedName>
</protein>
<dbReference type="GO" id="GO:0020037">
    <property type="term" value="F:heme binding"/>
    <property type="evidence" value="ECO:0007669"/>
    <property type="project" value="InterPro"/>
</dbReference>
<dbReference type="GO" id="GO:0042597">
    <property type="term" value="C:periplasmic space"/>
    <property type="evidence" value="ECO:0007669"/>
    <property type="project" value="UniProtKB-SubCell"/>
</dbReference>
<evidence type="ECO:0000256" key="1">
    <source>
        <dbReference type="ARBA" id="ARBA00004418"/>
    </source>
</evidence>
<evidence type="ECO:0000256" key="4">
    <source>
        <dbReference type="ARBA" id="ARBA00022617"/>
    </source>
</evidence>
<evidence type="ECO:0000256" key="13">
    <source>
        <dbReference type="PIRSR" id="PIRSR000294-1"/>
    </source>
</evidence>
<evidence type="ECO:0000256" key="8">
    <source>
        <dbReference type="ARBA" id="ARBA00022982"/>
    </source>
</evidence>
<evidence type="ECO:0000256" key="10">
    <source>
        <dbReference type="ARBA" id="ARBA00023004"/>
    </source>
</evidence>
<comment type="pathway">
    <text evidence="2">One-carbon metabolism; methylamine degradation.</text>
</comment>
<evidence type="ECO:0000259" key="15">
    <source>
        <dbReference type="PROSITE" id="PS51007"/>
    </source>
</evidence>
<evidence type="ECO:0000256" key="7">
    <source>
        <dbReference type="ARBA" id="ARBA00022764"/>
    </source>
</evidence>
<evidence type="ECO:0000256" key="14">
    <source>
        <dbReference type="PIRSR" id="PIRSR000294-2"/>
    </source>
</evidence>
<evidence type="ECO:0000256" key="11">
    <source>
        <dbReference type="ARBA" id="ARBA00058991"/>
    </source>
</evidence>
<accession>A0AAC9ULK5</accession>
<keyword evidence="16" id="KW-0575">Peroxidase</keyword>
<keyword evidence="9" id="KW-0560">Oxidoreductase</keyword>
<evidence type="ECO:0000313" key="17">
    <source>
        <dbReference type="Proteomes" id="UP000198329"/>
    </source>
</evidence>
<keyword evidence="17" id="KW-1185">Reference proteome</keyword>
<keyword evidence="7" id="KW-0574">Periplasm</keyword>
<gene>
    <name evidence="16" type="ORF">PNIG_a3450</name>
</gene>
<comment type="cofactor">
    <cofactor evidence="13">
        <name>heme</name>
        <dbReference type="ChEBI" id="CHEBI:30413"/>
    </cofactor>
    <text evidence="13">Binds 2 heme groups.</text>
</comment>
<dbReference type="GO" id="GO:0046872">
    <property type="term" value="F:metal ion binding"/>
    <property type="evidence" value="ECO:0007669"/>
    <property type="project" value="UniProtKB-KW"/>
</dbReference>
<comment type="PTM">
    <text evidence="13">Binds 2 heme groups per subunit.</text>
</comment>
<dbReference type="Pfam" id="PF03150">
    <property type="entry name" value="CCP_MauG"/>
    <property type="match status" value="1"/>
</dbReference>
<dbReference type="PANTHER" id="PTHR30600">
    <property type="entry name" value="CYTOCHROME C PEROXIDASE-RELATED"/>
    <property type="match status" value="1"/>
</dbReference>
<dbReference type="SUPFAM" id="SSF46626">
    <property type="entry name" value="Cytochrome c"/>
    <property type="match status" value="2"/>
</dbReference>
<keyword evidence="10 14" id="KW-0408">Iron</keyword>
<dbReference type="PANTHER" id="PTHR30600:SF10">
    <property type="entry name" value="BLL6722 PROTEIN"/>
    <property type="match status" value="1"/>
</dbReference>
<dbReference type="InterPro" id="IPR036909">
    <property type="entry name" value="Cyt_c-like_dom_sf"/>
</dbReference>
<dbReference type="AlphaFoldDB" id="A0AAC9ULK5"/>
<feature type="binding site" description="covalent" evidence="13">
    <location>
        <position position="256"/>
    </location>
    <ligand>
        <name>heme c</name>
        <dbReference type="ChEBI" id="CHEBI:61717"/>
        <label>2</label>
    </ligand>
</feature>
<dbReference type="PROSITE" id="PS51007">
    <property type="entry name" value="CYTC"/>
    <property type="match status" value="1"/>
</dbReference>
<proteinExistence type="predicted"/>
<keyword evidence="5 14" id="KW-0479">Metal-binding</keyword>
<comment type="function">
    <text evidence="11">Involved in methylamine metabolism. Essential for the maturation of the beta subunit of MADH, presumably via a step in the biosynthesis of tryptophan tryptophylquinone (TTQ), the cofactor of MADH.</text>
</comment>
<dbReference type="EMBL" id="CP011036">
    <property type="protein sequence ID" value="ASM55344.1"/>
    <property type="molecule type" value="Genomic_DNA"/>
</dbReference>
<keyword evidence="3" id="KW-0813">Transport</keyword>
<dbReference type="InterPro" id="IPR009056">
    <property type="entry name" value="Cyt_c-like_dom"/>
</dbReference>
<dbReference type="GO" id="GO:0004130">
    <property type="term" value="F:cytochrome-c peroxidase activity"/>
    <property type="evidence" value="ECO:0007669"/>
    <property type="project" value="TreeGrafter"/>
</dbReference>
<evidence type="ECO:0000256" key="9">
    <source>
        <dbReference type="ARBA" id="ARBA00023002"/>
    </source>
</evidence>
<evidence type="ECO:0000256" key="12">
    <source>
        <dbReference type="ARBA" id="ARBA00073576"/>
    </source>
</evidence>
<evidence type="ECO:0000313" key="16">
    <source>
        <dbReference type="EMBL" id="ASM55344.1"/>
    </source>
</evidence>
<dbReference type="PROSITE" id="PS51257">
    <property type="entry name" value="PROKAR_LIPOPROTEIN"/>
    <property type="match status" value="1"/>
</dbReference>
<feature type="domain" description="Cytochrome c" evidence="15">
    <location>
        <begin position="75"/>
        <end position="183"/>
    </location>
</feature>
<dbReference type="Gene3D" id="1.10.760.10">
    <property type="entry name" value="Cytochrome c-like domain"/>
    <property type="match status" value="2"/>
</dbReference>
<organism evidence="16 17">
    <name type="scientific">Pseudoalteromonas nigrifaciens</name>
    <dbReference type="NCBI Taxonomy" id="28109"/>
    <lineage>
        <taxon>Bacteria</taxon>
        <taxon>Pseudomonadati</taxon>
        <taxon>Pseudomonadota</taxon>
        <taxon>Gammaproteobacteria</taxon>
        <taxon>Alteromonadales</taxon>
        <taxon>Pseudoalteromonadaceae</taxon>
        <taxon>Pseudoalteromonas</taxon>
    </lineage>
</organism>
<dbReference type="KEGG" id="png:PNIG_a3450"/>
<feature type="binding site" description="axial binding residue" evidence="14">
    <location>
        <position position="257"/>
    </location>
    <ligand>
        <name>heme c</name>
        <dbReference type="ChEBI" id="CHEBI:61717"/>
        <label>2</label>
    </ligand>
    <ligandPart>
        <name>Fe</name>
        <dbReference type="ChEBI" id="CHEBI:18248"/>
    </ligandPart>
</feature>
<evidence type="ECO:0000256" key="5">
    <source>
        <dbReference type="ARBA" id="ARBA00022723"/>
    </source>
</evidence>
<feature type="binding site" description="covalent" evidence="13">
    <location>
        <position position="253"/>
    </location>
    <ligand>
        <name>heme c</name>
        <dbReference type="ChEBI" id="CHEBI:61717"/>
        <label>2</label>
    </ligand>
</feature>
<dbReference type="GO" id="GO:0009055">
    <property type="term" value="F:electron transfer activity"/>
    <property type="evidence" value="ECO:0007669"/>
    <property type="project" value="InterPro"/>
</dbReference>
<evidence type="ECO:0000256" key="3">
    <source>
        <dbReference type="ARBA" id="ARBA00022448"/>
    </source>
</evidence>
<keyword evidence="6" id="KW-0732">Signal</keyword>
<feature type="binding site" description="covalent" evidence="13">
    <location>
        <position position="100"/>
    </location>
    <ligand>
        <name>heme c</name>
        <dbReference type="ChEBI" id="CHEBI:61717"/>
        <label>1</label>
    </ligand>
</feature>
<sequence length="390" mass="44208">MIKIMRLLFIFTLYFVFSGCNLVSAQAIDFTQLREQYLKPQAQWPKPNLDADITHAEITLLPEVTFPKNNPFSAAKMRLGEQLFNDPKLSRSGQVACASCHDRDLGWADGRKLSFGHDRLNGKRNAPSIENAAFWQSLFWDGRAQTLEQQSLMPVEDPVEMNFTIAELEARINQDQAYQKKFNQVFGQSEITATRIAQALATYQRTIVSRNSAFDYFVKAGETQDKKLKQQLQQKLSDQALWGLHLFRTKARCINCHSGALFSDNKFHNLGLTYYKRKREDLGRYNVTKNPDDIGKFKTPSLRNVMNSKPWMHNGVFPSIAGVLNIYNAGGFVFNKDPNDPLSPQTSKILLPLSLTSKEKKALEAFLHSITSAPAAGPHKTFIVQELNEV</sequence>
<keyword evidence="4 13" id="KW-0349">Heme</keyword>
<reference evidence="16 17" key="1">
    <citation type="submission" date="2015-03" db="EMBL/GenBank/DDBJ databases">
        <authorList>
            <person name="Xie B.-B."/>
            <person name="Rong J.-C."/>
            <person name="Qin Q.-L."/>
            <person name="Zhang Y.-Z."/>
        </authorList>
    </citation>
    <scope>NUCLEOTIDE SEQUENCE [LARGE SCALE GENOMIC DNA]</scope>
    <source>
        <strain evidence="16 17">KMM 661</strain>
    </source>
</reference>
<dbReference type="PIRSF" id="PIRSF000294">
    <property type="entry name" value="Cytochrome-c_peroxidase"/>
    <property type="match status" value="1"/>
</dbReference>
<comment type="subcellular location">
    <subcellularLocation>
        <location evidence="1">Periplasm</location>
    </subcellularLocation>
</comment>
<evidence type="ECO:0000256" key="6">
    <source>
        <dbReference type="ARBA" id="ARBA00022729"/>
    </source>
</evidence>
<name>A0AAC9ULK5_9GAMM</name>
<feature type="binding site" description="axial binding residue" evidence="14">
    <location>
        <position position="101"/>
    </location>
    <ligand>
        <name>heme c</name>
        <dbReference type="ChEBI" id="CHEBI:61717"/>
        <label>1</label>
    </ligand>
    <ligandPart>
        <name>Fe</name>
        <dbReference type="ChEBI" id="CHEBI:18248"/>
    </ligandPart>
</feature>
<evidence type="ECO:0000256" key="2">
    <source>
        <dbReference type="ARBA" id="ARBA00004856"/>
    </source>
</evidence>
<feature type="binding site" description="covalent" evidence="13">
    <location>
        <position position="97"/>
    </location>
    <ligand>
        <name>heme c</name>
        <dbReference type="ChEBI" id="CHEBI:61717"/>
        <label>1</label>
    </ligand>
</feature>
<dbReference type="InterPro" id="IPR026259">
    <property type="entry name" value="MauG/Cytc_peroxidase"/>
</dbReference>
<dbReference type="Proteomes" id="UP000198329">
    <property type="component" value="Chromosome I"/>
</dbReference>
<dbReference type="InterPro" id="IPR004852">
    <property type="entry name" value="Di-haem_cyt_c_peroxidsae"/>
</dbReference>
<dbReference type="FunFam" id="1.10.760.10:FF:000019">
    <property type="entry name" value="Di-heme cytochrome C peroxidase"/>
    <property type="match status" value="1"/>
</dbReference>
<feature type="binding site" description="axial binding residue" evidence="14">
    <location>
        <position position="117"/>
    </location>
    <ligand>
        <name>heme c</name>
        <dbReference type="ChEBI" id="CHEBI:61717"/>
        <label>1</label>
    </ligand>
    <ligandPart>
        <name>Fe</name>
        <dbReference type="ChEBI" id="CHEBI:18248"/>
    </ligandPart>
</feature>